<evidence type="ECO:0000313" key="8">
    <source>
        <dbReference type="Proteomes" id="UP001232725"/>
    </source>
</evidence>
<dbReference type="EMBL" id="JAVALS010000010">
    <property type="protein sequence ID" value="MDP5228020.1"/>
    <property type="molecule type" value="Genomic_DNA"/>
</dbReference>
<keyword evidence="8" id="KW-1185">Reference proteome</keyword>
<protein>
    <recommendedName>
        <fullName evidence="4">Alanine racemase</fullName>
        <ecNumber evidence="4">5.1.1.1</ecNumber>
    </recommendedName>
</protein>
<organism evidence="7 8">
    <name type="scientific">Arthrobacter horti</name>
    <dbReference type="NCBI Taxonomy" id="3068273"/>
    <lineage>
        <taxon>Bacteria</taxon>
        <taxon>Bacillati</taxon>
        <taxon>Actinomycetota</taxon>
        <taxon>Actinomycetes</taxon>
        <taxon>Micrococcales</taxon>
        <taxon>Micrococcaceae</taxon>
        <taxon>Arthrobacter</taxon>
    </lineage>
</organism>
<keyword evidence="2 4" id="KW-0663">Pyridoxal phosphate</keyword>
<keyword evidence="3 4" id="KW-0413">Isomerase</keyword>
<comment type="pathway">
    <text evidence="4">Amino-acid biosynthesis; D-alanine biosynthesis; D-alanine from L-alanine: step 1/1.</text>
</comment>
<feature type="binding site" evidence="4">
    <location>
        <position position="324"/>
    </location>
    <ligand>
        <name>substrate</name>
    </ligand>
</feature>
<dbReference type="InterPro" id="IPR009006">
    <property type="entry name" value="Ala_racemase/Decarboxylase_C"/>
</dbReference>
<dbReference type="InterPro" id="IPR029066">
    <property type="entry name" value="PLP-binding_barrel"/>
</dbReference>
<evidence type="ECO:0000256" key="5">
    <source>
        <dbReference type="SAM" id="MobiDB-lite"/>
    </source>
</evidence>
<comment type="cofactor">
    <cofactor evidence="1 4">
        <name>pyridoxal 5'-phosphate</name>
        <dbReference type="ChEBI" id="CHEBI:597326"/>
    </cofactor>
</comment>
<proteinExistence type="inferred from homology"/>
<reference evidence="7 8" key="1">
    <citation type="submission" date="2023-08" db="EMBL/GenBank/DDBJ databases">
        <title>Arthrobacter horti sp. nov., isolated from forest soil.</title>
        <authorList>
            <person name="Park M."/>
        </authorList>
    </citation>
    <scope>NUCLEOTIDE SEQUENCE [LARGE SCALE GENOMIC DNA]</scope>
    <source>
        <strain evidence="7 8">YJM1</strain>
    </source>
</reference>
<dbReference type="PANTHER" id="PTHR30511:SF0">
    <property type="entry name" value="ALANINE RACEMASE, CATABOLIC-RELATED"/>
    <property type="match status" value="1"/>
</dbReference>
<dbReference type="EC" id="5.1.1.1" evidence="4"/>
<dbReference type="NCBIfam" id="TIGR00492">
    <property type="entry name" value="alr"/>
    <property type="match status" value="1"/>
</dbReference>
<dbReference type="Proteomes" id="UP001232725">
    <property type="component" value="Unassembled WGS sequence"/>
</dbReference>
<evidence type="ECO:0000256" key="2">
    <source>
        <dbReference type="ARBA" id="ARBA00022898"/>
    </source>
</evidence>
<comment type="caution">
    <text evidence="7">The sequence shown here is derived from an EMBL/GenBank/DDBJ whole genome shotgun (WGS) entry which is preliminary data.</text>
</comment>
<sequence length="418" mass="43551">MSPEDTPGVHAVSLPERAAVVDLAAIRHNVRRIAGIAAPAKVMAVVKADGYGHGAVQVARAALDAGASWLGTAHVSEALALRAAGIEAPLLAWLHTPDTDFAAAIEAGIDLGCSGWELEHIVAAARQVERPARVHLKVDTGLGRNGSTVESWDRLVGEAVEHQDEGLLRVVGIFSHLAVADEPHREETDQQLDVFREALALAEDAGIDPEVRHIANTPAAFTRPDAHFDLVRVGIGIYGLSPFTDQRSPELGLIPAMTLLTRVANCKAVPADQGVSYGLNYRTDDPTTLALIPLGYADGVPRVATGGPVRLGGATYPVVGRIAMDQMVLDLGTRLSEEERAALVGEPAVLFGDGHDGGPLADDWASAAGTINYEIVTRISSRVPRVYVDSEAAGEAVDSGAAGGGATDNEATDGGDAA</sequence>
<dbReference type="Gene3D" id="3.20.20.10">
    <property type="entry name" value="Alanine racemase"/>
    <property type="match status" value="1"/>
</dbReference>
<feature type="active site" description="Proton acceptor; specific for D-alanine" evidence="4">
    <location>
        <position position="47"/>
    </location>
</feature>
<dbReference type="CDD" id="cd00430">
    <property type="entry name" value="PLPDE_III_AR"/>
    <property type="match status" value="1"/>
</dbReference>
<evidence type="ECO:0000256" key="3">
    <source>
        <dbReference type="ARBA" id="ARBA00023235"/>
    </source>
</evidence>
<dbReference type="HAMAP" id="MF_01201">
    <property type="entry name" value="Ala_racemase"/>
    <property type="match status" value="1"/>
</dbReference>
<evidence type="ECO:0000259" key="6">
    <source>
        <dbReference type="SMART" id="SM01005"/>
    </source>
</evidence>
<dbReference type="Gene3D" id="2.40.37.10">
    <property type="entry name" value="Lyase, Ornithine Decarboxylase, Chain A, domain 1"/>
    <property type="match status" value="1"/>
</dbReference>
<dbReference type="InterPro" id="IPR001608">
    <property type="entry name" value="Ala_racemase_N"/>
</dbReference>
<dbReference type="SMART" id="SM01005">
    <property type="entry name" value="Ala_racemase_C"/>
    <property type="match status" value="1"/>
</dbReference>
<dbReference type="InterPro" id="IPR000821">
    <property type="entry name" value="Ala_racemase"/>
</dbReference>
<dbReference type="PANTHER" id="PTHR30511">
    <property type="entry name" value="ALANINE RACEMASE"/>
    <property type="match status" value="1"/>
</dbReference>
<feature type="modified residue" description="N6-(pyridoxal phosphate)lysine" evidence="4">
    <location>
        <position position="47"/>
    </location>
</feature>
<dbReference type="RefSeq" id="WP_305997161.1">
    <property type="nucleotide sequence ID" value="NZ_JAVALS010000010.1"/>
</dbReference>
<dbReference type="InterPro" id="IPR020622">
    <property type="entry name" value="Ala_racemase_pyridoxalP-BS"/>
</dbReference>
<dbReference type="SUPFAM" id="SSF51419">
    <property type="entry name" value="PLP-binding barrel"/>
    <property type="match status" value="1"/>
</dbReference>
<feature type="binding site" evidence="4">
    <location>
        <position position="144"/>
    </location>
    <ligand>
        <name>substrate</name>
    </ligand>
</feature>
<evidence type="ECO:0000256" key="4">
    <source>
        <dbReference type="HAMAP-Rule" id="MF_01201"/>
    </source>
</evidence>
<dbReference type="Pfam" id="PF01168">
    <property type="entry name" value="Ala_racemase_N"/>
    <property type="match status" value="1"/>
</dbReference>
<comment type="similarity">
    <text evidence="4">Belongs to the alanine racemase family.</text>
</comment>
<gene>
    <name evidence="7" type="primary">alr</name>
    <name evidence="7" type="ORF">Q9R02_12720</name>
</gene>
<name>A0ABT9ISH5_9MICC</name>
<feature type="domain" description="Alanine racemase C-terminal" evidence="6">
    <location>
        <begin position="256"/>
        <end position="388"/>
    </location>
</feature>
<dbReference type="InterPro" id="IPR011079">
    <property type="entry name" value="Ala_racemase_C"/>
</dbReference>
<evidence type="ECO:0000313" key="7">
    <source>
        <dbReference type="EMBL" id="MDP5228020.1"/>
    </source>
</evidence>
<evidence type="ECO:0000256" key="1">
    <source>
        <dbReference type="ARBA" id="ARBA00001933"/>
    </source>
</evidence>
<comment type="catalytic activity">
    <reaction evidence="4">
        <text>L-alanine = D-alanine</text>
        <dbReference type="Rhea" id="RHEA:20249"/>
        <dbReference type="ChEBI" id="CHEBI:57416"/>
        <dbReference type="ChEBI" id="CHEBI:57972"/>
        <dbReference type="EC" id="5.1.1.1"/>
    </reaction>
</comment>
<feature type="active site" description="Proton acceptor; specific for L-alanine" evidence="4">
    <location>
        <position position="277"/>
    </location>
</feature>
<dbReference type="GO" id="GO:0008784">
    <property type="term" value="F:alanine racemase activity"/>
    <property type="evidence" value="ECO:0007669"/>
    <property type="project" value="UniProtKB-EC"/>
</dbReference>
<dbReference type="Pfam" id="PF00842">
    <property type="entry name" value="Ala_racemase_C"/>
    <property type="match status" value="1"/>
</dbReference>
<dbReference type="PROSITE" id="PS00395">
    <property type="entry name" value="ALANINE_RACEMASE"/>
    <property type="match status" value="1"/>
</dbReference>
<dbReference type="SUPFAM" id="SSF50621">
    <property type="entry name" value="Alanine racemase C-terminal domain-like"/>
    <property type="match status" value="1"/>
</dbReference>
<feature type="region of interest" description="Disordered" evidence="5">
    <location>
        <begin position="394"/>
        <end position="418"/>
    </location>
</feature>
<comment type="function">
    <text evidence="4">Catalyzes the interconversion of L-alanine and D-alanine. May also act on other amino acids.</text>
</comment>
<accession>A0ABT9ISH5</accession>
<dbReference type="PRINTS" id="PR00992">
    <property type="entry name" value="ALARACEMASE"/>
</dbReference>